<feature type="region of interest" description="Disordered" evidence="1">
    <location>
        <begin position="314"/>
        <end position="342"/>
    </location>
</feature>
<gene>
    <name evidence="2" type="ORF">H4R20_005795</name>
</gene>
<feature type="compositionally biased region" description="Low complexity" evidence="1">
    <location>
        <begin position="330"/>
        <end position="342"/>
    </location>
</feature>
<proteinExistence type="predicted"/>
<dbReference type="OrthoDB" id="5560627at2759"/>
<evidence type="ECO:0000313" key="2">
    <source>
        <dbReference type="EMBL" id="KAJ2795691.1"/>
    </source>
</evidence>
<organism evidence="2 3">
    <name type="scientific">Coemansia guatemalensis</name>
    <dbReference type="NCBI Taxonomy" id="2761395"/>
    <lineage>
        <taxon>Eukaryota</taxon>
        <taxon>Fungi</taxon>
        <taxon>Fungi incertae sedis</taxon>
        <taxon>Zoopagomycota</taxon>
        <taxon>Kickxellomycotina</taxon>
        <taxon>Kickxellomycetes</taxon>
        <taxon>Kickxellales</taxon>
        <taxon>Kickxellaceae</taxon>
        <taxon>Coemansia</taxon>
    </lineage>
</organism>
<feature type="non-terminal residue" evidence="2">
    <location>
        <position position="813"/>
    </location>
</feature>
<reference evidence="2" key="1">
    <citation type="submission" date="2022-07" db="EMBL/GenBank/DDBJ databases">
        <title>Phylogenomic reconstructions and comparative analyses of Kickxellomycotina fungi.</title>
        <authorList>
            <person name="Reynolds N.K."/>
            <person name="Stajich J.E."/>
            <person name="Barry K."/>
            <person name="Grigoriev I.V."/>
            <person name="Crous P."/>
            <person name="Smith M.E."/>
        </authorList>
    </citation>
    <scope>NUCLEOTIDE SEQUENCE</scope>
    <source>
        <strain evidence="2">NRRL 1565</strain>
    </source>
</reference>
<dbReference type="EMBL" id="JANBUO010002114">
    <property type="protein sequence ID" value="KAJ2795691.1"/>
    <property type="molecule type" value="Genomic_DNA"/>
</dbReference>
<evidence type="ECO:0000256" key="1">
    <source>
        <dbReference type="SAM" id="MobiDB-lite"/>
    </source>
</evidence>
<protein>
    <submittedName>
        <fullName evidence="2">Uncharacterized protein</fullName>
    </submittedName>
</protein>
<feature type="region of interest" description="Disordered" evidence="1">
    <location>
        <begin position="673"/>
        <end position="708"/>
    </location>
</feature>
<accession>A0A9W8LRS5</accession>
<keyword evidence="3" id="KW-1185">Reference proteome</keyword>
<evidence type="ECO:0000313" key="3">
    <source>
        <dbReference type="Proteomes" id="UP001140094"/>
    </source>
</evidence>
<dbReference type="Proteomes" id="UP001140094">
    <property type="component" value="Unassembled WGS sequence"/>
</dbReference>
<feature type="region of interest" description="Disordered" evidence="1">
    <location>
        <begin position="630"/>
        <end position="653"/>
    </location>
</feature>
<dbReference type="AlphaFoldDB" id="A0A9W8LRS5"/>
<feature type="compositionally biased region" description="Basic residues" evidence="1">
    <location>
        <begin position="673"/>
        <end position="685"/>
    </location>
</feature>
<name>A0A9W8LRS5_9FUNG</name>
<comment type="caution">
    <text evidence="2">The sequence shown here is derived from an EMBL/GenBank/DDBJ whole genome shotgun (WGS) entry which is preliminary data.</text>
</comment>
<sequence length="813" mass="90955">MNLNLPISAVADLYRLKIDPVPLASIGSVGYVDSIRSAAASPDRGTSSRSATDLRLAGAITDTTEAARALQHVVSSEILSLVKDEVSQSPAYSVIIDEAPLREHNSLVAHALLYFRYMRRDPQSDTGELQVITRFWRCVHLYHESNGRLARRDPTGLVLALLKRARIDSSRLVCISCERPATREDEEIEKRRRPHVIHWRGIFIYPSSLSPQVYEEISNQSEDFVGFAMTLMDLCLFMYSHPSRFAFLGVEFQEVLYKTLYEIFLGECSLSTRLPISLTPAIVIPITRNMSQIMATVLALSRVSGSGDYWTTMPNRNPSGAHIPDTGDVSAASSSPKSPRSSLQIPLPVVDILMSSIGGVGAKKSVGRCPLPEVLLERLRDYNFLGCMHFMADILSQVKPIIDTCGRNDMPVRAFGELVEPADHTLDQRLRAYIGTIRDAIESVTLMYGDEHENRSSHEHSITHNESDEEEYAGFHLNEFMHLTDNDADECWFRTFKMANYVREESQARLVELIRTASSAILHDLNQRFNAVDIASIQELADMWDPTQFPRDPAATAVFGSRQASSAAWRLSRTRSVAAGLNLLNVNASSSSDFRANVDMERSSSSSPLVDPKLTVSEWNAFKCEVRQTLEKRNGSQSEASPKRFPASSHYPPGKVQLAYRDVLFPGRGLAPSRRRLRSMRKRNHQSAAANVPAHGSNDTPRGRSSRSGRFSNLAALATAWNVLPLALSADLHLFRRLYERQLSRICREQAEHKLQSINFDMGDTFSELLNRLPQHNTKGKKVSVYDLLENSKFEIESENGSFEQPVEIELSG</sequence>